<feature type="region of interest" description="Disordered" evidence="1">
    <location>
        <begin position="1"/>
        <end position="23"/>
    </location>
</feature>
<sequence length="205" mass="22275">MTDVAGTTDFQNSSGATTTAATASSSSFSQEDFDLQKNERLHLFPRDRIQALASTGAVIGGMLGFYEGVQKAAARYLVENAHRLPTTKGGWYFYHKRKNYEMIVGGVSSGIKSSVKYGGFIGALALIESGLDLARGQLDFVNTTLACFVGTTLITRYKQLGTLQARKMVFRGTVAGLLVGLAQDAMIYARGGRVWYVNEAKKRLH</sequence>
<protein>
    <submittedName>
        <fullName evidence="2">Uncharacterized protein</fullName>
    </submittedName>
</protein>
<dbReference type="PANTHER" id="PTHR37852:SF1">
    <property type="entry name" value="HIG1 DOMAIN-CONTAINING PROTEIN"/>
    <property type="match status" value="1"/>
</dbReference>
<proteinExistence type="predicted"/>
<evidence type="ECO:0000313" key="3">
    <source>
        <dbReference type="Proteomes" id="UP001497383"/>
    </source>
</evidence>
<dbReference type="RefSeq" id="XP_066827801.1">
    <property type="nucleotide sequence ID" value="XM_066976830.1"/>
</dbReference>
<dbReference type="PANTHER" id="PTHR37852">
    <property type="entry name" value="YALI0B21208P"/>
    <property type="match status" value="1"/>
</dbReference>
<organism evidence="2 3">
    <name type="scientific">Lodderomyces beijingensis</name>
    <dbReference type="NCBI Taxonomy" id="1775926"/>
    <lineage>
        <taxon>Eukaryota</taxon>
        <taxon>Fungi</taxon>
        <taxon>Dikarya</taxon>
        <taxon>Ascomycota</taxon>
        <taxon>Saccharomycotina</taxon>
        <taxon>Pichiomycetes</taxon>
        <taxon>Debaryomycetaceae</taxon>
        <taxon>Candida/Lodderomyces clade</taxon>
        <taxon>Lodderomyces</taxon>
    </lineage>
</organism>
<evidence type="ECO:0000313" key="2">
    <source>
        <dbReference type="EMBL" id="CAK9436305.1"/>
    </source>
</evidence>
<evidence type="ECO:0000256" key="1">
    <source>
        <dbReference type="SAM" id="MobiDB-lite"/>
    </source>
</evidence>
<dbReference type="GeneID" id="92206059"/>
<name>A0ABP0ZEQ1_9ASCO</name>
<dbReference type="EMBL" id="OZ022405">
    <property type="protein sequence ID" value="CAK9436305.1"/>
    <property type="molecule type" value="Genomic_DNA"/>
</dbReference>
<accession>A0ABP0ZEQ1</accession>
<reference evidence="2 3" key="1">
    <citation type="submission" date="2024-03" db="EMBL/GenBank/DDBJ databases">
        <authorList>
            <person name="Brejova B."/>
        </authorList>
    </citation>
    <scope>NUCLEOTIDE SEQUENCE [LARGE SCALE GENOMIC DNA]</scope>
    <source>
        <strain evidence="2 3">CBS 14171</strain>
    </source>
</reference>
<keyword evidence="3" id="KW-1185">Reference proteome</keyword>
<gene>
    <name evidence="2" type="ORF">LODBEIA_P08630</name>
</gene>
<feature type="compositionally biased region" description="Low complexity" evidence="1">
    <location>
        <begin position="13"/>
        <end position="23"/>
    </location>
</feature>
<dbReference type="Proteomes" id="UP001497383">
    <property type="component" value="Chromosome 1"/>
</dbReference>